<feature type="domain" description="BESS" evidence="2">
    <location>
        <begin position="45"/>
        <end position="84"/>
    </location>
</feature>
<dbReference type="PROSITE" id="PS51031">
    <property type="entry name" value="BESS"/>
    <property type="match status" value="1"/>
</dbReference>
<evidence type="ECO:0000313" key="4">
    <source>
        <dbReference type="Proteomes" id="UP001160148"/>
    </source>
</evidence>
<accession>A0AAV0YD91</accession>
<comment type="subcellular location">
    <subcellularLocation>
        <location evidence="1">Nucleus</location>
    </subcellularLocation>
</comment>
<gene>
    <name evidence="3" type="ORF">MEUPH1_LOCUS30801</name>
</gene>
<organism evidence="3 4">
    <name type="scientific">Macrosiphum euphorbiae</name>
    <name type="common">potato aphid</name>
    <dbReference type="NCBI Taxonomy" id="13131"/>
    <lineage>
        <taxon>Eukaryota</taxon>
        <taxon>Metazoa</taxon>
        <taxon>Ecdysozoa</taxon>
        <taxon>Arthropoda</taxon>
        <taxon>Hexapoda</taxon>
        <taxon>Insecta</taxon>
        <taxon>Pterygota</taxon>
        <taxon>Neoptera</taxon>
        <taxon>Paraneoptera</taxon>
        <taxon>Hemiptera</taxon>
        <taxon>Sternorrhyncha</taxon>
        <taxon>Aphidomorpha</taxon>
        <taxon>Aphidoidea</taxon>
        <taxon>Aphididae</taxon>
        <taxon>Macrosiphini</taxon>
        <taxon>Macrosiphum</taxon>
    </lineage>
</organism>
<protein>
    <recommendedName>
        <fullName evidence="2">BESS domain-containing protein</fullName>
    </recommendedName>
</protein>
<dbReference type="EMBL" id="CARXXK010001801">
    <property type="protein sequence ID" value="CAI6377562.1"/>
    <property type="molecule type" value="Genomic_DNA"/>
</dbReference>
<evidence type="ECO:0000313" key="3">
    <source>
        <dbReference type="EMBL" id="CAI6377562.1"/>
    </source>
</evidence>
<reference evidence="3 4" key="1">
    <citation type="submission" date="2023-01" db="EMBL/GenBank/DDBJ databases">
        <authorList>
            <person name="Whitehead M."/>
        </authorList>
    </citation>
    <scope>NUCLEOTIDE SEQUENCE [LARGE SCALE GENOMIC DNA]</scope>
</reference>
<dbReference type="GO" id="GO:0005634">
    <property type="term" value="C:nucleus"/>
    <property type="evidence" value="ECO:0007669"/>
    <property type="project" value="UniProtKB-SubCell"/>
</dbReference>
<dbReference type="InterPro" id="IPR004210">
    <property type="entry name" value="BESS_motif"/>
</dbReference>
<keyword evidence="1" id="KW-0539">Nucleus</keyword>
<name>A0AAV0YD91_9HEMI</name>
<dbReference type="Proteomes" id="UP001160148">
    <property type="component" value="Unassembled WGS sequence"/>
</dbReference>
<evidence type="ECO:0000259" key="2">
    <source>
        <dbReference type="PROSITE" id="PS51031"/>
    </source>
</evidence>
<evidence type="ECO:0000256" key="1">
    <source>
        <dbReference type="PROSITE-ProRule" id="PRU00371"/>
    </source>
</evidence>
<dbReference type="GO" id="GO:0003677">
    <property type="term" value="F:DNA binding"/>
    <property type="evidence" value="ECO:0007669"/>
    <property type="project" value="InterPro"/>
</dbReference>
<keyword evidence="4" id="KW-1185">Reference proteome</keyword>
<sequence>MSNYQRKKKTNKHDAISDLLNIERQKLHHFSKINENSQKKKTIIEDESFHFMVSLVPYLQELPDNRKLIVRHKLQQLFLEEQDRCDSNRLNQNDLNMRYLQPPRPEDSSQACSNIHNDSNQFIASFIQEPNQTFATASSTYY</sequence>
<comment type="caution">
    <text evidence="3">The sequence shown here is derived from an EMBL/GenBank/DDBJ whole genome shotgun (WGS) entry which is preliminary data.</text>
</comment>
<dbReference type="AlphaFoldDB" id="A0AAV0YD91"/>
<proteinExistence type="predicted"/>